<sequence>MNNRQPNSGGNLSPVEPLSITASISAHPPLPPRIMSISALIDEDEAEDPIQVHGGELETVLEPQNHFVQQQQMQQQHQYQQQQEPLFSGTPPYSPKNENEYVKEKPCHDNRTQQVSMTQISNSSSSKTPLCDTHSSTDSSSISLSGPLPGPPSRVHQQPLTQPAVQRQEAALSGTSILMPIDPKDKELYNIVHHVGGGVTFECKLSEKLGSAASIM</sequence>
<accession>A0A1Y2AIX1</accession>
<feature type="compositionally biased region" description="Polar residues" evidence="1">
    <location>
        <begin position="112"/>
        <end position="128"/>
    </location>
</feature>
<keyword evidence="3" id="KW-1185">Reference proteome</keyword>
<feature type="region of interest" description="Disordered" evidence="1">
    <location>
        <begin position="68"/>
        <end position="162"/>
    </location>
</feature>
<evidence type="ECO:0000256" key="1">
    <source>
        <dbReference type="SAM" id="MobiDB-lite"/>
    </source>
</evidence>
<feature type="compositionally biased region" description="Low complexity" evidence="1">
    <location>
        <begin position="132"/>
        <end position="147"/>
    </location>
</feature>
<proteinExistence type="predicted"/>
<feature type="compositionally biased region" description="Basic and acidic residues" evidence="1">
    <location>
        <begin position="97"/>
        <end position="111"/>
    </location>
</feature>
<protein>
    <submittedName>
        <fullName evidence="2">Uncharacterized protein</fullName>
    </submittedName>
</protein>
<name>A0A1Y2AIX1_9FUNG</name>
<evidence type="ECO:0000313" key="2">
    <source>
        <dbReference type="EMBL" id="ORY22528.1"/>
    </source>
</evidence>
<comment type="caution">
    <text evidence="2">The sequence shown here is derived from an EMBL/GenBank/DDBJ whole genome shotgun (WGS) entry which is preliminary data.</text>
</comment>
<feature type="compositionally biased region" description="Polar residues" evidence="1">
    <location>
        <begin position="1"/>
        <end position="11"/>
    </location>
</feature>
<evidence type="ECO:0000313" key="3">
    <source>
        <dbReference type="Proteomes" id="UP000193642"/>
    </source>
</evidence>
<feature type="region of interest" description="Disordered" evidence="1">
    <location>
        <begin position="1"/>
        <end position="31"/>
    </location>
</feature>
<dbReference type="Proteomes" id="UP000193642">
    <property type="component" value="Unassembled WGS sequence"/>
</dbReference>
<feature type="compositionally biased region" description="Low complexity" evidence="1">
    <location>
        <begin position="69"/>
        <end position="83"/>
    </location>
</feature>
<reference evidence="2 3" key="1">
    <citation type="submission" date="2016-07" db="EMBL/GenBank/DDBJ databases">
        <title>Pervasive Adenine N6-methylation of Active Genes in Fungi.</title>
        <authorList>
            <consortium name="DOE Joint Genome Institute"/>
            <person name="Mondo S.J."/>
            <person name="Dannebaum R.O."/>
            <person name="Kuo R.C."/>
            <person name="Labutti K."/>
            <person name="Haridas S."/>
            <person name="Kuo A."/>
            <person name="Salamov A."/>
            <person name="Ahrendt S.R."/>
            <person name="Lipzen A."/>
            <person name="Sullivan W."/>
            <person name="Andreopoulos W.B."/>
            <person name="Clum A."/>
            <person name="Lindquist E."/>
            <person name="Daum C."/>
            <person name="Ramamoorthy G.K."/>
            <person name="Gryganskyi A."/>
            <person name="Culley D."/>
            <person name="Magnuson J.K."/>
            <person name="James T.Y."/>
            <person name="O'Malley M.A."/>
            <person name="Stajich J.E."/>
            <person name="Spatafora J.W."/>
            <person name="Visel A."/>
            <person name="Grigoriev I.V."/>
        </authorList>
    </citation>
    <scope>NUCLEOTIDE SEQUENCE [LARGE SCALE GENOMIC DNA]</scope>
    <source>
        <strain evidence="2 3">JEL800</strain>
    </source>
</reference>
<dbReference type="EMBL" id="MCGO01000179">
    <property type="protein sequence ID" value="ORY22528.1"/>
    <property type="molecule type" value="Genomic_DNA"/>
</dbReference>
<dbReference type="AlphaFoldDB" id="A0A1Y2AIX1"/>
<organism evidence="2 3">
    <name type="scientific">Rhizoclosmatium globosum</name>
    <dbReference type="NCBI Taxonomy" id="329046"/>
    <lineage>
        <taxon>Eukaryota</taxon>
        <taxon>Fungi</taxon>
        <taxon>Fungi incertae sedis</taxon>
        <taxon>Chytridiomycota</taxon>
        <taxon>Chytridiomycota incertae sedis</taxon>
        <taxon>Chytridiomycetes</taxon>
        <taxon>Chytridiales</taxon>
        <taxon>Chytriomycetaceae</taxon>
        <taxon>Rhizoclosmatium</taxon>
    </lineage>
</organism>
<gene>
    <name evidence="2" type="ORF">BCR33DRAFT_797105</name>
</gene>